<protein>
    <recommendedName>
        <fullName evidence="3 12">Guanylate cyclase</fullName>
        <ecNumber evidence="3 12">4.6.1.2</ecNumber>
    </recommendedName>
</protein>
<feature type="compositionally biased region" description="Basic and acidic residues" evidence="13">
    <location>
        <begin position="58"/>
        <end position="72"/>
    </location>
</feature>
<feature type="compositionally biased region" description="Basic and acidic residues" evidence="13">
    <location>
        <begin position="1257"/>
        <end position="1266"/>
    </location>
</feature>
<feature type="compositionally biased region" description="Low complexity" evidence="13">
    <location>
        <begin position="252"/>
        <end position="265"/>
    </location>
</feature>
<dbReference type="EC" id="4.6.1.2" evidence="3 12"/>
<gene>
    <name evidence="17" type="ORF">Pmani_026684</name>
</gene>
<evidence type="ECO:0000256" key="5">
    <source>
        <dbReference type="ARBA" id="ARBA00022741"/>
    </source>
</evidence>
<keyword evidence="8" id="KW-0325">Glycoprotein</keyword>
<evidence type="ECO:0000313" key="18">
    <source>
        <dbReference type="Proteomes" id="UP001292094"/>
    </source>
</evidence>
<dbReference type="InterPro" id="IPR000719">
    <property type="entry name" value="Prot_kinase_dom"/>
</dbReference>
<evidence type="ECO:0000256" key="9">
    <source>
        <dbReference type="ARBA" id="ARBA00023239"/>
    </source>
</evidence>
<dbReference type="GO" id="GO:0005886">
    <property type="term" value="C:plasma membrane"/>
    <property type="evidence" value="ECO:0007669"/>
    <property type="project" value="TreeGrafter"/>
</dbReference>
<dbReference type="InterPro" id="IPR001245">
    <property type="entry name" value="Ser-Thr/Tyr_kinase_cat_dom"/>
</dbReference>
<evidence type="ECO:0000256" key="11">
    <source>
        <dbReference type="RuleBase" id="RU000405"/>
    </source>
</evidence>
<feature type="compositionally biased region" description="Polar residues" evidence="13">
    <location>
        <begin position="1223"/>
        <end position="1241"/>
    </location>
</feature>
<feature type="compositionally biased region" description="Pro residues" evidence="13">
    <location>
        <begin position="199"/>
        <end position="210"/>
    </location>
</feature>
<dbReference type="SMART" id="SM00044">
    <property type="entry name" value="CYCc"/>
    <property type="match status" value="1"/>
</dbReference>
<dbReference type="PROSITE" id="PS00452">
    <property type="entry name" value="GUANYLATE_CYCLASE_1"/>
    <property type="match status" value="1"/>
</dbReference>
<comment type="similarity">
    <text evidence="11">Belongs to the adenylyl cyclase class-4/guanylyl cyclase family.</text>
</comment>
<dbReference type="GO" id="GO:0005524">
    <property type="term" value="F:ATP binding"/>
    <property type="evidence" value="ECO:0007669"/>
    <property type="project" value="InterPro"/>
</dbReference>
<dbReference type="GO" id="GO:0004016">
    <property type="term" value="F:adenylate cyclase activity"/>
    <property type="evidence" value="ECO:0007669"/>
    <property type="project" value="TreeGrafter"/>
</dbReference>
<feature type="region of interest" description="Disordered" evidence="13">
    <location>
        <begin position="24"/>
        <end position="72"/>
    </location>
</feature>
<dbReference type="InterPro" id="IPR018297">
    <property type="entry name" value="A/G_cyclase_CS"/>
</dbReference>
<feature type="region of interest" description="Disordered" evidence="13">
    <location>
        <begin position="248"/>
        <end position="285"/>
    </location>
</feature>
<comment type="catalytic activity">
    <reaction evidence="1 12">
        <text>GTP = 3',5'-cyclic GMP + diphosphate</text>
        <dbReference type="Rhea" id="RHEA:13665"/>
        <dbReference type="ChEBI" id="CHEBI:33019"/>
        <dbReference type="ChEBI" id="CHEBI:37565"/>
        <dbReference type="ChEBI" id="CHEBI:57746"/>
        <dbReference type="EC" id="4.6.1.2"/>
    </reaction>
</comment>
<evidence type="ECO:0000256" key="10">
    <source>
        <dbReference type="ARBA" id="ARBA00023293"/>
    </source>
</evidence>
<evidence type="ECO:0000256" key="13">
    <source>
        <dbReference type="SAM" id="MobiDB-lite"/>
    </source>
</evidence>
<comment type="caution">
    <text evidence="17">The sequence shown here is derived from an EMBL/GenBank/DDBJ whole genome shotgun (WGS) entry which is preliminary data.</text>
</comment>
<feature type="compositionally biased region" description="Low complexity" evidence="13">
    <location>
        <begin position="111"/>
        <end position="124"/>
    </location>
</feature>
<comment type="subcellular location">
    <subcellularLocation>
        <location evidence="2">Membrane</location>
        <topology evidence="2">Single-pass membrane protein</topology>
    </subcellularLocation>
</comment>
<dbReference type="SUPFAM" id="SSF55073">
    <property type="entry name" value="Nucleotide cyclase"/>
    <property type="match status" value="1"/>
</dbReference>
<feature type="domain" description="Protein kinase" evidence="15">
    <location>
        <begin position="534"/>
        <end position="829"/>
    </location>
</feature>
<keyword evidence="9 11" id="KW-0456">Lyase</keyword>
<feature type="region of interest" description="Disordered" evidence="13">
    <location>
        <begin position="1180"/>
        <end position="1278"/>
    </location>
</feature>
<feature type="region of interest" description="Disordered" evidence="13">
    <location>
        <begin position="358"/>
        <end position="377"/>
    </location>
</feature>
<evidence type="ECO:0000256" key="4">
    <source>
        <dbReference type="ARBA" id="ARBA00022692"/>
    </source>
</evidence>
<evidence type="ECO:0000256" key="6">
    <source>
        <dbReference type="ARBA" id="ARBA00022989"/>
    </source>
</evidence>
<sequence length="1448" mass="162084">MAAEAQGITRQAAFLLLDPLYAPTPLQEPPTHAHHQHQHQHHHTPPVRESSHQQTPPADHHQHPSSHQEEREEIIPQYSGLEQLHSMSREAARAVMVLVASTRGPREPTPTTTNNNNNNNNNNNRSQQKQEQQHDIFSHSSSHPSSRQGHQDTEEVEEEEGEVLSGPKDDDNAYQQQQQQQQVRSGHLQRAILPQAPSQLPPSSPPPFPPVNQSESSMEERVVGRLVYDSVSLLSHILRTNVGTVRLRKKSSSTTTTNNINTTTSEEPPRTRKVRPGEDIEPRRSGRSLSSLLHHTWDREGFNNLAGRQTREAGEHRDREAERERLYFEVKTLNAAQAGREFERRLESIIGSRGIVGPGAEHHHHHHHQHLSSAHHNRSRLLEVRVTRPTHFPGMRGRGLVDITGRRDFDFVLLDWRPLTGLLAPVLTLAPAPLDSSNMGSVVVVYKAEVDWAHDTPVEPDRDCGPAFCGYEVAGIRLAPRYVVLIILCLLLMFAGCCGCTAVLRKRLRQKEMSRGPYKILLTSSDLTLSSRPENAPRKPGSGAPGDRPDLLRGSLSSPQRPTPHDSLLSTASHAAGRDADESKAKYNGDFVHVKYFYSHSGSFEVKNRTMTLLKQMRDLRHENVNGFLGMLCDQLRPGLVFEYCSRRSLENIIKQEDIKLDWSFRLSLLTDLVRGMRYLHGSLLRHHGRLSSRNCVIDARWVLKITDYGLPGIHEYQNLSRPNRPLRDLLWKAPELLRDESLMQKGTQSGDVFSFAIIMQEVVVRGAPYCMIQLTTQEILARLKKPPPMIRPSVSKGAAPIDAINIMKQCWAELPEMRPDFNQINDLFKKLNQGRRLNIVDTMFQMLEKYSSNLEELIRDRTEQLDIEKKKTEQLLNRMLPSSVADQLKLGMPVAPEEFEEVTIYFSDIVGFTSISAYSTPFEVVDLLNDLYTAFDATINHYNVYKVETIGDAYMVVGGAPKKIDDHASQIATMALDLLHLSGKFKIRHLHNISLMLRIGMHTGPCCAGVVGMTMPRYCLFGDTVNTASRMESTGSAWRIHVSQKTWSVLQEAGGYHLEYRGFTKLKGKGEMETYWLLGKNGFKKELPIPPEFGLDEELIRQGRQHYMSRRDSAVESLITAKGFSSIQAARMQSDPVEGEFLEGGEEWAATSCSTGNSLMTPPTGLGHIGPQLDADLSPLGEDDQLPNFVSKTETINDRTSSENLCTVVKEGRKNSKDKGNSTKSSSKSDCVQNKSQSTVPKVMRDSGVVPRKKSRESCDIHQMDKQTSGVSKSTVPSEGAIRENHIGIGSEIELDTSYYCDVTLRNHTSAEGAHLLMSKSNSVLRSHPPSEDTDEVAARTSSVSLGPRQEFHRGPIISRTASPPLLCHNKVFPQYGTAASPVRECTRSSITSPAGSWGQGPHMPWQQQQHQEVVGTRPTTLQGVTIEYQVHSNPHDLPSPTESTML</sequence>
<evidence type="ECO:0000259" key="16">
    <source>
        <dbReference type="PROSITE" id="PS50125"/>
    </source>
</evidence>
<evidence type="ECO:0000256" key="12">
    <source>
        <dbReference type="RuleBase" id="RU003431"/>
    </source>
</evidence>
<feature type="compositionally biased region" description="Basic residues" evidence="13">
    <location>
        <begin position="32"/>
        <end position="45"/>
    </location>
</feature>
<dbReference type="InterPro" id="IPR029787">
    <property type="entry name" value="Nucleotide_cyclase"/>
</dbReference>
<dbReference type="PANTHER" id="PTHR11920:SF462">
    <property type="entry name" value="GUANYLATE CYCLASE"/>
    <property type="match status" value="1"/>
</dbReference>
<feature type="compositionally biased region" description="Basic and acidic residues" evidence="13">
    <location>
        <begin position="267"/>
        <end position="284"/>
    </location>
</feature>
<dbReference type="SUPFAM" id="SSF56112">
    <property type="entry name" value="Protein kinase-like (PK-like)"/>
    <property type="match status" value="1"/>
</dbReference>
<feature type="region of interest" description="Disordered" evidence="13">
    <location>
        <begin position="1325"/>
        <end position="1344"/>
    </location>
</feature>
<dbReference type="PROSITE" id="PS50125">
    <property type="entry name" value="GUANYLATE_CYCLASE_2"/>
    <property type="match status" value="1"/>
</dbReference>
<dbReference type="GO" id="GO:0035556">
    <property type="term" value="P:intracellular signal transduction"/>
    <property type="evidence" value="ECO:0007669"/>
    <property type="project" value="InterPro"/>
</dbReference>
<evidence type="ECO:0000313" key="17">
    <source>
        <dbReference type="EMBL" id="KAK4301168.1"/>
    </source>
</evidence>
<keyword evidence="4 14" id="KW-0812">Transmembrane</keyword>
<dbReference type="GO" id="GO:0007168">
    <property type="term" value="P:receptor guanylyl cyclase signaling pathway"/>
    <property type="evidence" value="ECO:0007669"/>
    <property type="project" value="TreeGrafter"/>
</dbReference>
<keyword evidence="18" id="KW-1185">Reference proteome</keyword>
<dbReference type="Proteomes" id="UP001292094">
    <property type="component" value="Unassembled WGS sequence"/>
</dbReference>
<keyword evidence="7 14" id="KW-0472">Membrane</keyword>
<feature type="transmembrane region" description="Helical" evidence="14">
    <location>
        <begin position="482"/>
        <end position="504"/>
    </location>
</feature>
<feature type="compositionally biased region" description="Basic and acidic residues" evidence="13">
    <location>
        <begin position="1211"/>
        <end position="1222"/>
    </location>
</feature>
<dbReference type="Pfam" id="PF07714">
    <property type="entry name" value="PK_Tyr_Ser-Thr"/>
    <property type="match status" value="1"/>
</dbReference>
<dbReference type="GO" id="GO:0001653">
    <property type="term" value="F:peptide receptor activity"/>
    <property type="evidence" value="ECO:0007669"/>
    <property type="project" value="TreeGrafter"/>
</dbReference>
<dbReference type="Pfam" id="PF00211">
    <property type="entry name" value="Guanylate_cyc"/>
    <property type="match status" value="1"/>
</dbReference>
<dbReference type="PROSITE" id="PS50011">
    <property type="entry name" value="PROTEIN_KINASE_DOM"/>
    <property type="match status" value="1"/>
</dbReference>
<dbReference type="FunFam" id="1.10.510.10:FF:001933">
    <property type="entry name" value="Guanylate cyclase"/>
    <property type="match status" value="1"/>
</dbReference>
<evidence type="ECO:0000256" key="7">
    <source>
        <dbReference type="ARBA" id="ARBA00023136"/>
    </source>
</evidence>
<feature type="region of interest" description="Disordered" evidence="13">
    <location>
        <begin position="102"/>
        <end position="217"/>
    </location>
</feature>
<feature type="domain" description="Guanylate cyclase" evidence="16">
    <location>
        <begin position="904"/>
        <end position="1033"/>
    </location>
</feature>
<keyword evidence="10 12" id="KW-0141">cGMP biosynthesis</keyword>
<keyword evidence="6 14" id="KW-1133">Transmembrane helix</keyword>
<evidence type="ECO:0000259" key="15">
    <source>
        <dbReference type="PROSITE" id="PS50011"/>
    </source>
</evidence>
<dbReference type="PANTHER" id="PTHR11920">
    <property type="entry name" value="GUANYLYL CYCLASE"/>
    <property type="match status" value="1"/>
</dbReference>
<organism evidence="17 18">
    <name type="scientific">Petrolisthes manimaculis</name>
    <dbReference type="NCBI Taxonomy" id="1843537"/>
    <lineage>
        <taxon>Eukaryota</taxon>
        <taxon>Metazoa</taxon>
        <taxon>Ecdysozoa</taxon>
        <taxon>Arthropoda</taxon>
        <taxon>Crustacea</taxon>
        <taxon>Multicrustacea</taxon>
        <taxon>Malacostraca</taxon>
        <taxon>Eumalacostraca</taxon>
        <taxon>Eucarida</taxon>
        <taxon>Decapoda</taxon>
        <taxon>Pleocyemata</taxon>
        <taxon>Anomura</taxon>
        <taxon>Galatheoidea</taxon>
        <taxon>Porcellanidae</taxon>
        <taxon>Petrolisthes</taxon>
    </lineage>
</organism>
<feature type="compositionally biased region" description="Basic residues" evidence="13">
    <location>
        <begin position="362"/>
        <end position="377"/>
    </location>
</feature>
<evidence type="ECO:0000256" key="14">
    <source>
        <dbReference type="SAM" id="Phobius"/>
    </source>
</evidence>
<dbReference type="GO" id="GO:0004672">
    <property type="term" value="F:protein kinase activity"/>
    <property type="evidence" value="ECO:0007669"/>
    <property type="project" value="InterPro"/>
</dbReference>
<dbReference type="EMBL" id="JAWZYT010002916">
    <property type="protein sequence ID" value="KAK4301168.1"/>
    <property type="molecule type" value="Genomic_DNA"/>
</dbReference>
<evidence type="ECO:0000256" key="2">
    <source>
        <dbReference type="ARBA" id="ARBA00004167"/>
    </source>
</evidence>
<evidence type="ECO:0000256" key="8">
    <source>
        <dbReference type="ARBA" id="ARBA00023180"/>
    </source>
</evidence>
<dbReference type="FunFam" id="3.30.70.1230:FF:000039">
    <property type="entry name" value="Guanylate cyclase"/>
    <property type="match status" value="1"/>
</dbReference>
<dbReference type="InterPro" id="IPR001054">
    <property type="entry name" value="A/G_cyclase"/>
</dbReference>
<dbReference type="InterPro" id="IPR011009">
    <property type="entry name" value="Kinase-like_dom_sf"/>
</dbReference>
<keyword evidence="5" id="KW-0547">Nucleotide-binding</keyword>
<feature type="region of interest" description="Disordered" evidence="13">
    <location>
        <begin position="1389"/>
        <end position="1409"/>
    </location>
</feature>
<dbReference type="Gene3D" id="1.10.510.10">
    <property type="entry name" value="Transferase(Phosphotransferase) domain 1"/>
    <property type="match status" value="1"/>
</dbReference>
<name>A0AAE1P3N6_9EUCA</name>
<dbReference type="Gene3D" id="3.30.70.1230">
    <property type="entry name" value="Nucleotide cyclase"/>
    <property type="match status" value="1"/>
</dbReference>
<feature type="region of interest" description="Disordered" evidence="13">
    <location>
        <begin position="528"/>
        <end position="574"/>
    </location>
</feature>
<evidence type="ECO:0000256" key="1">
    <source>
        <dbReference type="ARBA" id="ARBA00001436"/>
    </source>
</evidence>
<evidence type="ECO:0000256" key="3">
    <source>
        <dbReference type="ARBA" id="ARBA00012202"/>
    </source>
</evidence>
<dbReference type="GO" id="GO:0004383">
    <property type="term" value="F:guanylate cyclase activity"/>
    <property type="evidence" value="ECO:0007669"/>
    <property type="project" value="UniProtKB-EC"/>
</dbReference>
<dbReference type="InterPro" id="IPR050401">
    <property type="entry name" value="Cyclic_nucleotide_synthase"/>
</dbReference>
<proteinExistence type="inferred from homology"/>
<accession>A0AAE1P3N6</accession>
<feature type="compositionally biased region" description="Polar residues" evidence="13">
    <location>
        <begin position="1267"/>
        <end position="1278"/>
    </location>
</feature>
<reference evidence="17" key="1">
    <citation type="submission" date="2023-11" db="EMBL/GenBank/DDBJ databases">
        <title>Genome assemblies of two species of porcelain crab, Petrolisthes cinctipes and Petrolisthes manimaculis (Anomura: Porcellanidae).</title>
        <authorList>
            <person name="Angst P."/>
        </authorList>
    </citation>
    <scope>NUCLEOTIDE SEQUENCE</scope>
    <source>
        <strain evidence="17">PB745_02</strain>
        <tissue evidence="17">Gill</tissue>
    </source>
</reference>
<dbReference type="CDD" id="cd07302">
    <property type="entry name" value="CHD"/>
    <property type="match status" value="1"/>
</dbReference>